<proteinExistence type="inferred from homology"/>
<dbReference type="GO" id="GO:0000287">
    <property type="term" value="F:magnesium ion binding"/>
    <property type="evidence" value="ECO:0007669"/>
    <property type="project" value="InterPro"/>
</dbReference>
<name>A0AAD0YRB6_CHRNA</name>
<dbReference type="Gene3D" id="3.90.470.20">
    <property type="entry name" value="4'-phosphopantetheinyl transferase domain"/>
    <property type="match status" value="2"/>
</dbReference>
<dbReference type="Pfam" id="PF22624">
    <property type="entry name" value="AASDHPPT_N"/>
    <property type="match status" value="1"/>
</dbReference>
<dbReference type="RefSeq" id="WP_123858440.1">
    <property type="nucleotide sequence ID" value="NZ_CP033923.1"/>
</dbReference>
<evidence type="ECO:0000259" key="3">
    <source>
        <dbReference type="Pfam" id="PF01648"/>
    </source>
</evidence>
<dbReference type="GO" id="GO:0019878">
    <property type="term" value="P:lysine biosynthetic process via aminoadipic acid"/>
    <property type="evidence" value="ECO:0007669"/>
    <property type="project" value="TreeGrafter"/>
</dbReference>
<organism evidence="5 6">
    <name type="scientific">Chryseobacterium nakagawai</name>
    <dbReference type="NCBI Taxonomy" id="1241982"/>
    <lineage>
        <taxon>Bacteria</taxon>
        <taxon>Pseudomonadati</taxon>
        <taxon>Bacteroidota</taxon>
        <taxon>Flavobacteriia</taxon>
        <taxon>Flavobacteriales</taxon>
        <taxon>Weeksellaceae</taxon>
        <taxon>Chryseobacterium group</taxon>
        <taxon>Chryseobacterium</taxon>
    </lineage>
</organism>
<reference evidence="5 6" key="1">
    <citation type="submission" date="2018-11" db="EMBL/GenBank/DDBJ databases">
        <title>Proposal to divide the Flavobacteriaceae and reorganize its genera based on Amino Acid Identity values calculated from whole genome sequences.</title>
        <authorList>
            <person name="Nicholson A.C."/>
            <person name="Gulvik C.A."/>
            <person name="Whitney A.M."/>
            <person name="Humrighouse B.W."/>
            <person name="Bell M."/>
            <person name="Holmes B."/>
            <person name="Steigerwalt A.G."/>
            <person name="Villarma A."/>
            <person name="Sheth M."/>
            <person name="Batra D."/>
            <person name="Pryor J."/>
            <person name="Bernardet J.-F."/>
            <person name="Hugo C."/>
            <person name="Kampfer P."/>
            <person name="Newman J."/>
            <person name="McQuiston J.R."/>
        </authorList>
    </citation>
    <scope>NUCLEOTIDE SEQUENCE [LARGE SCALE GENOMIC DNA]</scope>
    <source>
        <strain evidence="5 6">G0041</strain>
    </source>
</reference>
<gene>
    <name evidence="5" type="ORF">EG343_14245</name>
</gene>
<evidence type="ECO:0000259" key="4">
    <source>
        <dbReference type="Pfam" id="PF22624"/>
    </source>
</evidence>
<dbReference type="InterPro" id="IPR050559">
    <property type="entry name" value="P-Pant_transferase_sf"/>
</dbReference>
<dbReference type="PANTHER" id="PTHR12215">
    <property type="entry name" value="PHOSPHOPANTETHEINE TRANSFERASE"/>
    <property type="match status" value="1"/>
</dbReference>
<dbReference type="InterPro" id="IPR055066">
    <property type="entry name" value="AASDHPPT_N"/>
</dbReference>
<sequence>MTAIYYTRCQQLPDHIFDEAVFSLPIEMQQKIQKYRRWEDAHACLYGKLLLKEAISQLGYDYSLELIQETKYGKPHFKDSDFGFNISHSGEYIVCVISTDEKQNLGIDIEENKPIVLEDFNNVFTKDEQKEISEQGNFQTFWTRKEAVAKADGRGILIPFNTIDTLNLSVVLDNKRYTLYEVEIDHNYTIYMAASVSLEKEVKCFYKDPGSLY</sequence>
<protein>
    <submittedName>
        <fullName evidence="5">4'-phosphopantetheinyl transferase superfamily protein</fullName>
    </submittedName>
</protein>
<dbReference type="AlphaFoldDB" id="A0AAD0YRB6"/>
<accession>A0AAD0YRB6</accession>
<dbReference type="InterPro" id="IPR037143">
    <property type="entry name" value="4-PPantetheinyl_Trfase_dom_sf"/>
</dbReference>
<dbReference type="PANTHER" id="PTHR12215:SF10">
    <property type="entry name" value="L-AMINOADIPATE-SEMIALDEHYDE DEHYDROGENASE-PHOSPHOPANTETHEINYL TRANSFERASE"/>
    <property type="match status" value="1"/>
</dbReference>
<feature type="domain" description="4'-phosphopantetheinyl transferase N-terminal" evidence="4">
    <location>
        <begin position="17"/>
        <end position="96"/>
    </location>
</feature>
<evidence type="ECO:0000256" key="1">
    <source>
        <dbReference type="ARBA" id="ARBA00010990"/>
    </source>
</evidence>
<dbReference type="SUPFAM" id="SSF56214">
    <property type="entry name" value="4'-phosphopantetheinyl transferase"/>
    <property type="match status" value="2"/>
</dbReference>
<evidence type="ECO:0000256" key="2">
    <source>
        <dbReference type="ARBA" id="ARBA00022679"/>
    </source>
</evidence>
<dbReference type="GO" id="GO:0005829">
    <property type="term" value="C:cytosol"/>
    <property type="evidence" value="ECO:0007669"/>
    <property type="project" value="TreeGrafter"/>
</dbReference>
<dbReference type="Proteomes" id="UP000278288">
    <property type="component" value="Chromosome"/>
</dbReference>
<evidence type="ECO:0000313" key="5">
    <source>
        <dbReference type="EMBL" id="AZA91696.1"/>
    </source>
</evidence>
<evidence type="ECO:0000313" key="6">
    <source>
        <dbReference type="Proteomes" id="UP000278288"/>
    </source>
</evidence>
<dbReference type="KEGG" id="cnk:EG343_14245"/>
<dbReference type="EMBL" id="CP033923">
    <property type="protein sequence ID" value="AZA91696.1"/>
    <property type="molecule type" value="Genomic_DNA"/>
</dbReference>
<comment type="similarity">
    <text evidence="1">Belongs to the P-Pant transferase superfamily. Gsp/Sfp/HetI/AcpT family.</text>
</comment>
<keyword evidence="2 5" id="KW-0808">Transferase</keyword>
<feature type="domain" description="4'-phosphopantetheinyl transferase" evidence="3">
    <location>
        <begin position="105"/>
        <end position="168"/>
    </location>
</feature>
<keyword evidence="6" id="KW-1185">Reference proteome</keyword>
<dbReference type="InterPro" id="IPR008278">
    <property type="entry name" value="4-PPantetheinyl_Trfase_dom"/>
</dbReference>
<dbReference type="Pfam" id="PF01648">
    <property type="entry name" value="ACPS"/>
    <property type="match status" value="1"/>
</dbReference>
<dbReference type="GO" id="GO:0008897">
    <property type="term" value="F:holo-[acyl-carrier-protein] synthase activity"/>
    <property type="evidence" value="ECO:0007669"/>
    <property type="project" value="InterPro"/>
</dbReference>